<evidence type="ECO:0000259" key="5">
    <source>
        <dbReference type="SMART" id="SM00014"/>
    </source>
</evidence>
<dbReference type="Pfam" id="PF01569">
    <property type="entry name" value="PAP2"/>
    <property type="match status" value="1"/>
</dbReference>
<evidence type="ECO:0000256" key="4">
    <source>
        <dbReference type="SAM" id="Phobius"/>
    </source>
</evidence>
<keyword evidence="4" id="KW-0812">Transmembrane</keyword>
<comment type="catalytic activity">
    <reaction evidence="3">
        <text>di-trans,octa-cis-undecaprenyl diphosphate + H2O = di-trans,octa-cis-undecaprenyl phosphate + phosphate + H(+)</text>
        <dbReference type="Rhea" id="RHEA:28094"/>
        <dbReference type="ChEBI" id="CHEBI:15377"/>
        <dbReference type="ChEBI" id="CHEBI:15378"/>
        <dbReference type="ChEBI" id="CHEBI:43474"/>
        <dbReference type="ChEBI" id="CHEBI:58405"/>
        <dbReference type="ChEBI" id="CHEBI:60392"/>
        <dbReference type="EC" id="3.6.1.27"/>
    </reaction>
</comment>
<feature type="transmembrane region" description="Helical" evidence="4">
    <location>
        <begin position="78"/>
        <end position="95"/>
    </location>
</feature>
<dbReference type="EC" id="3.6.1.27" evidence="1"/>
<evidence type="ECO:0000256" key="2">
    <source>
        <dbReference type="ARBA" id="ARBA00032707"/>
    </source>
</evidence>
<dbReference type="EMBL" id="JBHSJH010000002">
    <property type="protein sequence ID" value="MFC4892525.1"/>
    <property type="molecule type" value="Genomic_DNA"/>
</dbReference>
<keyword evidence="4" id="KW-0472">Membrane</keyword>
<reference evidence="7" key="1">
    <citation type="journal article" date="2019" name="Int. J. Syst. Evol. Microbiol.">
        <title>The Global Catalogue of Microorganisms (GCM) 10K type strain sequencing project: providing services to taxonomists for standard genome sequencing and annotation.</title>
        <authorList>
            <consortium name="The Broad Institute Genomics Platform"/>
            <consortium name="The Broad Institute Genome Sequencing Center for Infectious Disease"/>
            <person name="Wu L."/>
            <person name="Ma J."/>
        </authorList>
    </citation>
    <scope>NUCLEOTIDE SEQUENCE [LARGE SCALE GENOMIC DNA]</scope>
    <source>
        <strain evidence="7">CGMCC 1.13718</strain>
    </source>
</reference>
<keyword evidence="4" id="KW-1133">Transmembrane helix</keyword>
<dbReference type="Gene3D" id="1.20.144.10">
    <property type="entry name" value="Phosphatidic acid phosphatase type 2/haloperoxidase"/>
    <property type="match status" value="1"/>
</dbReference>
<dbReference type="Proteomes" id="UP001595926">
    <property type="component" value="Unassembled WGS sequence"/>
</dbReference>
<feature type="transmembrane region" description="Helical" evidence="4">
    <location>
        <begin position="107"/>
        <end position="132"/>
    </location>
</feature>
<feature type="domain" description="Phosphatidic acid phosphatase type 2/haloperoxidase" evidence="5">
    <location>
        <begin position="114"/>
        <end position="228"/>
    </location>
</feature>
<keyword evidence="7" id="KW-1185">Reference proteome</keyword>
<sequence length="237" mass="27515">MKNNFKENLLEAKDLLKSEKAYNFSIPKYLQLKYTFIPLAIVIILTFFYIDTPVEKMVINLPIEFTYFFKKITDFGKAAWIIITCVIIIICRLFTDTERLEERTSNLMNTSTLYASFILVSVSISGIIGQIIKSIIGRARPSLFEQYGSAYFHHFNFFDAPFASMPSGHSTTIGSLFVCLFFIFPRFKYLWIVLAIFFAASRIFVRAHYPSDVIFGLALGSYTSIYLYYWLKNRKLI</sequence>
<feature type="transmembrane region" description="Helical" evidence="4">
    <location>
        <begin position="32"/>
        <end position="50"/>
    </location>
</feature>
<organism evidence="6 7">
    <name type="scientific">Pseudofrancisella aestuarii</name>
    <dbReference type="NCBI Taxonomy" id="2670347"/>
    <lineage>
        <taxon>Bacteria</taxon>
        <taxon>Pseudomonadati</taxon>
        <taxon>Pseudomonadota</taxon>
        <taxon>Gammaproteobacteria</taxon>
        <taxon>Thiotrichales</taxon>
        <taxon>Francisellaceae</taxon>
        <taxon>Pseudofrancisella</taxon>
    </lineage>
</organism>
<dbReference type="RefSeq" id="WP_119329902.1">
    <property type="nucleotide sequence ID" value="NZ_JBHSJH010000002.1"/>
</dbReference>
<gene>
    <name evidence="6" type="ORF">ACFPDQ_05630</name>
</gene>
<dbReference type="PANTHER" id="PTHR14969">
    <property type="entry name" value="SPHINGOSINE-1-PHOSPHATE PHOSPHOHYDROLASE"/>
    <property type="match status" value="1"/>
</dbReference>
<feature type="transmembrane region" description="Helical" evidence="4">
    <location>
        <begin position="213"/>
        <end position="231"/>
    </location>
</feature>
<dbReference type="InterPro" id="IPR000326">
    <property type="entry name" value="PAP2/HPO"/>
</dbReference>
<dbReference type="SMART" id="SM00014">
    <property type="entry name" value="acidPPc"/>
    <property type="match status" value="1"/>
</dbReference>
<evidence type="ECO:0000256" key="1">
    <source>
        <dbReference type="ARBA" id="ARBA00012374"/>
    </source>
</evidence>
<dbReference type="SUPFAM" id="SSF48317">
    <property type="entry name" value="Acid phosphatase/Vanadium-dependent haloperoxidase"/>
    <property type="match status" value="1"/>
</dbReference>
<evidence type="ECO:0000313" key="7">
    <source>
        <dbReference type="Proteomes" id="UP001595926"/>
    </source>
</evidence>
<comment type="caution">
    <text evidence="6">The sequence shown here is derived from an EMBL/GenBank/DDBJ whole genome shotgun (WGS) entry which is preliminary data.</text>
</comment>
<protein>
    <recommendedName>
        <fullName evidence="1">undecaprenyl-diphosphate phosphatase</fullName>
        <ecNumber evidence="1">3.6.1.27</ecNumber>
    </recommendedName>
    <alternativeName>
        <fullName evidence="2">Undecaprenyl pyrophosphate phosphatase</fullName>
    </alternativeName>
</protein>
<accession>A0ABV9TE40</accession>
<name>A0ABV9TE40_9GAMM</name>
<evidence type="ECO:0000256" key="3">
    <source>
        <dbReference type="ARBA" id="ARBA00047594"/>
    </source>
</evidence>
<proteinExistence type="predicted"/>
<dbReference type="PANTHER" id="PTHR14969:SF13">
    <property type="entry name" value="AT30094P"/>
    <property type="match status" value="1"/>
</dbReference>
<evidence type="ECO:0000313" key="6">
    <source>
        <dbReference type="EMBL" id="MFC4892525.1"/>
    </source>
</evidence>
<dbReference type="InterPro" id="IPR036938">
    <property type="entry name" value="PAP2/HPO_sf"/>
</dbReference>
<feature type="transmembrane region" description="Helical" evidence="4">
    <location>
        <begin position="189"/>
        <end position="207"/>
    </location>
</feature>
<feature type="transmembrane region" description="Helical" evidence="4">
    <location>
        <begin position="167"/>
        <end position="184"/>
    </location>
</feature>